<gene>
    <name evidence="1" type="ORF">Y5W_03794</name>
</gene>
<keyword evidence="2" id="KW-1185">Reference proteome</keyword>
<proteinExistence type="predicted"/>
<protein>
    <submittedName>
        <fullName evidence="1">Cobalamin biosynthesis protein</fullName>
    </submittedName>
</protein>
<accession>A0ABS0AWH8</accession>
<evidence type="ECO:0000313" key="1">
    <source>
        <dbReference type="EMBL" id="MBF5058499.1"/>
    </source>
</evidence>
<organism evidence="1 2">
    <name type="scientific">Alloalcanivorax profundimaris</name>
    <dbReference type="NCBI Taxonomy" id="2735259"/>
    <lineage>
        <taxon>Bacteria</taxon>
        <taxon>Pseudomonadati</taxon>
        <taxon>Pseudomonadota</taxon>
        <taxon>Gammaproteobacteria</taxon>
        <taxon>Oceanospirillales</taxon>
        <taxon>Alcanivoracaceae</taxon>
        <taxon>Alloalcanivorax</taxon>
    </lineage>
</organism>
<dbReference type="Proteomes" id="UP000662703">
    <property type="component" value="Unassembled WGS sequence"/>
</dbReference>
<dbReference type="EMBL" id="ARXX01000133">
    <property type="protein sequence ID" value="MBF5058499.1"/>
    <property type="molecule type" value="Genomic_DNA"/>
</dbReference>
<reference evidence="1 2" key="1">
    <citation type="submission" date="2012-09" db="EMBL/GenBank/DDBJ databases">
        <title>Genome Sequence of alkane-degrading Bacterium Alcanivorax sp. 521-1.</title>
        <authorList>
            <person name="Lai Q."/>
            <person name="Shao Z."/>
        </authorList>
    </citation>
    <scope>NUCLEOTIDE SEQUENCE [LARGE SCALE GENOMIC DNA]</scope>
    <source>
        <strain evidence="1 2">521-1</strain>
    </source>
</reference>
<sequence>MWSLTLAALAAVALDRALGEPRRGHPLVALGRAAGGLERHLSRQADGDLA</sequence>
<evidence type="ECO:0000313" key="2">
    <source>
        <dbReference type="Proteomes" id="UP000662703"/>
    </source>
</evidence>
<feature type="non-terminal residue" evidence="1">
    <location>
        <position position="50"/>
    </location>
</feature>
<name>A0ABS0AWH8_9GAMM</name>
<comment type="caution">
    <text evidence="1">The sequence shown here is derived from an EMBL/GenBank/DDBJ whole genome shotgun (WGS) entry which is preliminary data.</text>
</comment>